<name>A0ACB8H261_PSICU</name>
<evidence type="ECO:0000313" key="2">
    <source>
        <dbReference type="Proteomes" id="UP000664032"/>
    </source>
</evidence>
<sequence>MASTATLKASCYLIPDVLREWPYKRMINPYYRAAQEQSVKWLEGFRPFSPEAQIAFDKCDFSMLSKTSFCNNPDLLRSYCDLMNTFFVLDEYTDVTSVEDTQLLCEVSIDAIFNPDRPRADSDPLIGKIARQFWQGAMVHASHTTRERFMLSWKSYVDSIIIQASRRNNSRYICTFDEYMAARRDNIGSYPCFAFLEMSLNLDIPHEIMEHPTIVQLQKDTTDMILLFNDIASYKKEFLADDADYNAVTVVMHHHNVNVQDAVNWICDIHQEIANNFLKLRDEVKMKVNFPDFGEEINHQIEAYVDGLGNWVRGNEEWVFDSERYFGNRGWKIKETRTVSLTE</sequence>
<proteinExistence type="predicted"/>
<organism evidence="1 2">
    <name type="scientific">Psilocybe cubensis</name>
    <name type="common">Psychedelic mushroom</name>
    <name type="synonym">Stropharia cubensis</name>
    <dbReference type="NCBI Taxonomy" id="181762"/>
    <lineage>
        <taxon>Eukaryota</taxon>
        <taxon>Fungi</taxon>
        <taxon>Dikarya</taxon>
        <taxon>Basidiomycota</taxon>
        <taxon>Agaricomycotina</taxon>
        <taxon>Agaricomycetes</taxon>
        <taxon>Agaricomycetidae</taxon>
        <taxon>Agaricales</taxon>
        <taxon>Agaricineae</taxon>
        <taxon>Strophariaceae</taxon>
        <taxon>Psilocybe</taxon>
    </lineage>
</organism>
<keyword evidence="2" id="KW-1185">Reference proteome</keyword>
<dbReference type="EMBL" id="JAFIQS020000005">
    <property type="protein sequence ID" value="KAH9481784.1"/>
    <property type="molecule type" value="Genomic_DNA"/>
</dbReference>
<protein>
    <submittedName>
        <fullName evidence="1">Delta(6)-protoilludene synthase</fullName>
    </submittedName>
</protein>
<comment type="caution">
    <text evidence="1">The sequence shown here is derived from an EMBL/GenBank/DDBJ whole genome shotgun (WGS) entry which is preliminary data.</text>
</comment>
<dbReference type="Proteomes" id="UP000664032">
    <property type="component" value="Unassembled WGS sequence"/>
</dbReference>
<reference evidence="1" key="1">
    <citation type="submission" date="2021-10" db="EMBL/GenBank/DDBJ databases">
        <title>Psilocybe cubensis genome.</title>
        <authorList>
            <person name="Mckernan K.J."/>
            <person name="Crawford S."/>
            <person name="Trippe A."/>
            <person name="Kane L.T."/>
            <person name="Mclaughlin S."/>
        </authorList>
    </citation>
    <scope>NUCLEOTIDE SEQUENCE</scope>
    <source>
        <strain evidence="1">MGC-MH-2018</strain>
    </source>
</reference>
<accession>A0ACB8H261</accession>
<gene>
    <name evidence="1" type="ORF">JR316_0006311</name>
</gene>
<evidence type="ECO:0000313" key="1">
    <source>
        <dbReference type="EMBL" id="KAH9481784.1"/>
    </source>
</evidence>